<dbReference type="Proteomes" id="UP001152531">
    <property type="component" value="Unassembled WGS sequence"/>
</dbReference>
<organism evidence="1 2">
    <name type="scientific">[Candida] jaroonii</name>
    <dbReference type="NCBI Taxonomy" id="467808"/>
    <lineage>
        <taxon>Eukaryota</taxon>
        <taxon>Fungi</taxon>
        <taxon>Dikarya</taxon>
        <taxon>Ascomycota</taxon>
        <taxon>Saccharomycotina</taxon>
        <taxon>Pichiomycetes</taxon>
        <taxon>Debaryomycetaceae</taxon>
        <taxon>Yamadazyma</taxon>
    </lineage>
</organism>
<evidence type="ECO:0000313" key="2">
    <source>
        <dbReference type="Proteomes" id="UP001152531"/>
    </source>
</evidence>
<protein>
    <submittedName>
        <fullName evidence="1">Ran GTPase-activating protein 1</fullName>
    </submittedName>
</protein>
<accession>A0ACA9YDD4</accession>
<reference evidence="1" key="1">
    <citation type="submission" date="2022-06" db="EMBL/GenBank/DDBJ databases">
        <authorList>
            <person name="Legras J.-L."/>
            <person name="Devillers H."/>
            <person name="Grondin C."/>
        </authorList>
    </citation>
    <scope>NUCLEOTIDE SEQUENCE</scope>
    <source>
        <strain evidence="1">CLIB 1444</strain>
    </source>
</reference>
<gene>
    <name evidence="1" type="ORF">CLIB1444_12S00364</name>
</gene>
<evidence type="ECO:0000313" key="1">
    <source>
        <dbReference type="EMBL" id="CAH6722926.1"/>
    </source>
</evidence>
<dbReference type="EMBL" id="CALSDN010000012">
    <property type="protein sequence ID" value="CAH6722926.1"/>
    <property type="molecule type" value="Genomic_DNA"/>
</dbReference>
<keyword evidence="2" id="KW-1185">Reference proteome</keyword>
<comment type="caution">
    <text evidence="1">The sequence shown here is derived from an EMBL/GenBank/DDBJ whole genome shotgun (WGS) entry which is preliminary data.</text>
</comment>
<name>A0ACA9YDD4_9ASCO</name>
<proteinExistence type="predicted"/>
<sequence>MDYSIAGKQLKLNNAEDVDFIVKEINGNPLKSLDLSGNTIGIESSKKISEILQSSVDTLQTINLSDIFTGRLNTEVPQCLSYLLPTLLKCKHLTTINLSDNALGLQTIEPIEQYLSKAVTIENLILSNNGMGPFAGERIGKSLYKLAQLKASNGHPSLKTFICGRNRLENGSMKYLTLGLIHHKDLQELRLYQNGIRPIGISILINGLKANKNLKILDLQDNTLTYLGSTSISKNLNDWKLTELNLNDCLLKSKGFGEILEVLEHQDGLKTLKLQYNELNKEVLTKLFDVVQKLTLESLEINGNKLEDDDELIEQYQDLLGDKVDEMDEMEGEDSDDEEDDEGEEDEEIIDFEELAKELDGTDEDQDAGVDSIADKLDETHI</sequence>